<dbReference type="PANTHER" id="PTHR37302:SF1">
    <property type="entry name" value="PROTEIN DINB"/>
    <property type="match status" value="1"/>
</dbReference>
<dbReference type="Gene3D" id="1.20.120.450">
    <property type="entry name" value="dinb family like domain"/>
    <property type="match status" value="1"/>
</dbReference>
<comment type="caution">
    <text evidence="3">The sequence shown here is derived from an EMBL/GenBank/DDBJ whole genome shotgun (WGS) entry which is preliminary data.</text>
</comment>
<sequence>MDVASNFKIIARYNQRMNLQLLSTCRSLSQAQLNRDTRSYFSSIFDMWNHMIVTDRLMLQRLADNHIIITEKSLQSLELDEVNWPETDLDNLVGIRESIDHLIVDFSHCLTPEDCQKSLTYVTENAVTVTLTVNEFLLHWGNHQTHHRGQLTCVLSQFGLDYGVTDLPLIVPEAQG</sequence>
<accession>A0ABS0GK95</accession>
<dbReference type="Proteomes" id="UP000597206">
    <property type="component" value="Unassembled WGS sequence"/>
</dbReference>
<evidence type="ECO:0000313" key="3">
    <source>
        <dbReference type="EMBL" id="MBF9002735.1"/>
    </source>
</evidence>
<dbReference type="SUPFAM" id="SSF109854">
    <property type="entry name" value="DinB/YfiT-like putative metalloenzymes"/>
    <property type="match status" value="1"/>
</dbReference>
<evidence type="ECO:0000256" key="1">
    <source>
        <dbReference type="ARBA" id="ARBA00008635"/>
    </source>
</evidence>
<dbReference type="Pfam" id="PF05163">
    <property type="entry name" value="DinB"/>
    <property type="match status" value="1"/>
</dbReference>
<proteinExistence type="inferred from homology"/>
<gene>
    <name evidence="3" type="ORF">I1A42_19860</name>
</gene>
<dbReference type="InterPro" id="IPR007837">
    <property type="entry name" value="DinB"/>
</dbReference>
<evidence type="ECO:0000256" key="2">
    <source>
        <dbReference type="ARBA" id="ARBA00022723"/>
    </source>
</evidence>
<dbReference type="PANTHER" id="PTHR37302">
    <property type="entry name" value="SLR1116 PROTEIN"/>
    <property type="match status" value="1"/>
</dbReference>
<organism evidence="3 4">
    <name type="scientific">Vibrio nitrifigilis</name>
    <dbReference type="NCBI Taxonomy" id="2789781"/>
    <lineage>
        <taxon>Bacteria</taxon>
        <taxon>Pseudomonadati</taxon>
        <taxon>Pseudomonadota</taxon>
        <taxon>Gammaproteobacteria</taxon>
        <taxon>Vibrionales</taxon>
        <taxon>Vibrionaceae</taxon>
        <taxon>Vibrio</taxon>
    </lineage>
</organism>
<keyword evidence="4" id="KW-1185">Reference proteome</keyword>
<comment type="similarity">
    <text evidence="1">Belongs to the DinB family.</text>
</comment>
<evidence type="ECO:0000313" key="4">
    <source>
        <dbReference type="Proteomes" id="UP000597206"/>
    </source>
</evidence>
<dbReference type="EMBL" id="JADPMR010000004">
    <property type="protein sequence ID" value="MBF9002735.1"/>
    <property type="molecule type" value="Genomic_DNA"/>
</dbReference>
<protein>
    <submittedName>
        <fullName evidence="3">DinB family protein</fullName>
    </submittedName>
</protein>
<name>A0ABS0GK95_9VIBR</name>
<dbReference type="InterPro" id="IPR034660">
    <property type="entry name" value="DinB/YfiT-like"/>
</dbReference>
<keyword evidence="2" id="KW-0479">Metal-binding</keyword>
<dbReference type="RefSeq" id="WP_196124641.1">
    <property type="nucleotide sequence ID" value="NZ_JADPMR010000004.1"/>
</dbReference>
<reference evidence="3 4" key="1">
    <citation type="submission" date="2020-11" db="EMBL/GenBank/DDBJ databases">
        <title>Vibrio nitrifigilis sp. nov., a marine nitrogen-fixing bacterium isolated from the lagoon sediment of an islet inside an atoll.</title>
        <authorList>
            <person name="Wang L.-T."/>
            <person name="Shieh W.Y."/>
        </authorList>
    </citation>
    <scope>NUCLEOTIDE SEQUENCE [LARGE SCALE GENOMIC DNA]</scope>
    <source>
        <strain evidence="3 4">NFV-1</strain>
    </source>
</reference>